<protein>
    <recommendedName>
        <fullName evidence="3">Amidoligase enzyme</fullName>
    </recommendedName>
</protein>
<name>A0AAD8UZ21_9PEZI</name>
<sequence>MLDDIFIVSIRGSLSEKEMIRAVEVSDDLQWLAEGTNARLWDPIYMERIVPVRVPHSLVGAWDPDPNDLRWIYRDTSSAASDKSASQEDEGYRAARYITWAIESIKARALDKQVYAANTNYLISILTSAGHLSATFDTLADHAVPNDAGLNPRQQIWHVHRDSSLSSFHRGEAGYAGDLGVEISSPILQDRPADFEKIFDVLCGGVRPMLDPSCGFHVHVGNIRGFSLRSLKKIATLVRISELVLYSLVERLREANDMTVPLGKDSTLACTEDLPEYTTDFVLQSPNSKGAQMGAMRLSNEIEAHVPKDSIPQVSKTRFPKSAGISFLSIRRIIEKQSGEEEPSYEGTVKFRMLEGTLDPELIAHWTKLVLRILERGTDTEPVEYFCAMENILKNTIGKV</sequence>
<reference evidence="1" key="1">
    <citation type="submission" date="2021-06" db="EMBL/GenBank/DDBJ databases">
        <title>Comparative genomics, transcriptomics and evolutionary studies reveal genomic signatures of adaptation to plant cell wall in hemibiotrophic fungi.</title>
        <authorList>
            <consortium name="DOE Joint Genome Institute"/>
            <person name="Baroncelli R."/>
            <person name="Diaz J.F."/>
            <person name="Benocci T."/>
            <person name="Peng M."/>
            <person name="Battaglia E."/>
            <person name="Haridas S."/>
            <person name="Andreopoulos W."/>
            <person name="Labutti K."/>
            <person name="Pangilinan J."/>
            <person name="Floch G.L."/>
            <person name="Makela M.R."/>
            <person name="Henrissat B."/>
            <person name="Grigoriev I.V."/>
            <person name="Crouch J.A."/>
            <person name="De Vries R.P."/>
            <person name="Sukno S.A."/>
            <person name="Thon M.R."/>
        </authorList>
    </citation>
    <scope>NUCLEOTIDE SEQUENCE</scope>
    <source>
        <strain evidence="1">CBS 125086</strain>
    </source>
</reference>
<accession>A0AAD8UZ21</accession>
<evidence type="ECO:0000313" key="1">
    <source>
        <dbReference type="EMBL" id="KAK1574451.1"/>
    </source>
</evidence>
<dbReference type="RefSeq" id="XP_060409973.1">
    <property type="nucleotide sequence ID" value="XM_060565025.1"/>
</dbReference>
<keyword evidence="2" id="KW-1185">Reference proteome</keyword>
<organism evidence="1 2">
    <name type="scientific">Colletotrichum navitas</name>
    <dbReference type="NCBI Taxonomy" id="681940"/>
    <lineage>
        <taxon>Eukaryota</taxon>
        <taxon>Fungi</taxon>
        <taxon>Dikarya</taxon>
        <taxon>Ascomycota</taxon>
        <taxon>Pezizomycotina</taxon>
        <taxon>Sordariomycetes</taxon>
        <taxon>Hypocreomycetidae</taxon>
        <taxon>Glomerellales</taxon>
        <taxon>Glomerellaceae</taxon>
        <taxon>Colletotrichum</taxon>
        <taxon>Colletotrichum graminicola species complex</taxon>
    </lineage>
</organism>
<dbReference type="AlphaFoldDB" id="A0AAD8UZ21"/>
<evidence type="ECO:0008006" key="3">
    <source>
        <dbReference type="Google" id="ProtNLM"/>
    </source>
</evidence>
<comment type="caution">
    <text evidence="1">The sequence shown here is derived from an EMBL/GenBank/DDBJ whole genome shotgun (WGS) entry which is preliminary data.</text>
</comment>
<dbReference type="GeneID" id="85449265"/>
<gene>
    <name evidence="1" type="ORF">LY79DRAFT_706455</name>
</gene>
<dbReference type="Proteomes" id="UP001230504">
    <property type="component" value="Unassembled WGS sequence"/>
</dbReference>
<dbReference type="EMBL" id="JAHLJV010000075">
    <property type="protein sequence ID" value="KAK1574451.1"/>
    <property type="molecule type" value="Genomic_DNA"/>
</dbReference>
<dbReference type="PANTHER" id="PTHR36847:SF1">
    <property type="entry name" value="AMIDOLIGASE ENZYME"/>
    <property type="match status" value="1"/>
</dbReference>
<dbReference type="PANTHER" id="PTHR36847">
    <property type="entry name" value="AMIDOLIGASE ENZYME"/>
    <property type="match status" value="1"/>
</dbReference>
<proteinExistence type="predicted"/>
<evidence type="ECO:0000313" key="2">
    <source>
        <dbReference type="Proteomes" id="UP001230504"/>
    </source>
</evidence>